<feature type="compositionally biased region" description="Polar residues" evidence="17">
    <location>
        <begin position="386"/>
        <end position="399"/>
    </location>
</feature>
<dbReference type="PROSITE" id="PS00428">
    <property type="entry name" value="FTSW_RODA_SPOVE"/>
    <property type="match status" value="1"/>
</dbReference>
<feature type="transmembrane region" description="Helical" evidence="16">
    <location>
        <begin position="194"/>
        <end position="211"/>
    </location>
</feature>
<feature type="transmembrane region" description="Helical" evidence="16">
    <location>
        <begin position="20"/>
        <end position="39"/>
    </location>
</feature>
<feature type="transmembrane region" description="Helical" evidence="16">
    <location>
        <begin position="279"/>
        <end position="300"/>
    </location>
</feature>
<name>A0ABQ3ED60_9GAMM</name>
<keyword evidence="16" id="KW-0997">Cell inner membrane</keyword>
<comment type="pathway">
    <text evidence="2 16">Cell wall biogenesis; peptidoglycan biosynthesis.</text>
</comment>
<evidence type="ECO:0000256" key="8">
    <source>
        <dbReference type="ARBA" id="ARBA00022960"/>
    </source>
</evidence>
<dbReference type="RefSeq" id="WP_189445748.1">
    <property type="nucleotide sequence ID" value="NZ_BMZI01000007.1"/>
</dbReference>
<keyword evidence="3 16" id="KW-1003">Cell membrane</keyword>
<dbReference type="InterPro" id="IPR013437">
    <property type="entry name" value="FtsW"/>
</dbReference>
<dbReference type="InterPro" id="IPR018365">
    <property type="entry name" value="Cell_cycle_FtsW-rel_CS"/>
</dbReference>
<evidence type="ECO:0000256" key="14">
    <source>
        <dbReference type="ARBA" id="ARBA00038053"/>
    </source>
</evidence>
<comment type="caution">
    <text evidence="18">The sequence shown here is derived from an EMBL/GenBank/DDBJ whole genome shotgun (WGS) entry which is preliminary data.</text>
</comment>
<dbReference type="Pfam" id="PF01098">
    <property type="entry name" value="FTSW_RODA_SPOVE"/>
    <property type="match status" value="1"/>
</dbReference>
<keyword evidence="8 16" id="KW-0133">Cell shape</keyword>
<feature type="transmembrane region" description="Helical" evidence="16">
    <location>
        <begin position="170"/>
        <end position="187"/>
    </location>
</feature>
<gene>
    <name evidence="16 18" type="primary">ftsW</name>
    <name evidence="18" type="ORF">GCM10009038_32240</name>
</gene>
<evidence type="ECO:0000256" key="3">
    <source>
        <dbReference type="ARBA" id="ARBA00022475"/>
    </source>
</evidence>
<keyword evidence="13 16" id="KW-0961">Cell wall biogenesis/degradation</keyword>
<dbReference type="PANTHER" id="PTHR30474">
    <property type="entry name" value="CELL CYCLE PROTEIN"/>
    <property type="match status" value="1"/>
</dbReference>
<protein>
    <recommendedName>
        <fullName evidence="16">Probable peptidoglycan glycosyltransferase FtsW</fullName>
        <shortName evidence="16">PGT</shortName>
        <ecNumber evidence="16">2.4.99.28</ecNumber>
    </recommendedName>
    <alternativeName>
        <fullName evidence="16">Cell division protein FtsW</fullName>
    </alternativeName>
    <alternativeName>
        <fullName evidence="16">Cell wall polymerase</fullName>
    </alternativeName>
    <alternativeName>
        <fullName evidence="16">Peptidoglycan polymerase</fullName>
        <shortName evidence="16">PG polymerase</shortName>
    </alternativeName>
</protein>
<sequence>MLKALEDRFTTRFQSFDGWLLLSTLSLLLIGWVMVTSASTEIAASLTGNPYYFSIRHGIFVVAAIAVGLIAVRMPLNWWRDKGPFMLIVALLLLFLVLVVGREVNGSRRWIPLGLINVQASEVAKLCLIVYLSGYLERFLPDVRRTWSAFLRPLAVLALIGFLLLLEPDYGAIVVLTGCVMGMLLLAGAPLWRFLLILAIVGSGAVMLAVSEPYRLQRITSFANPWADQYNTGYQLTQALIAFGRGHWFGLGLGNSVQKLFYLPEAHTDFVFAVLAEELGLFGAVSVILLFALLVFRAFRIGRKAELAGSPFAAYLCYGIALVIGAQAFINISVSSGMLPTKGLTLPLLSYGGSSMIVSGIMVALLFRVDAEVRRRLKRRAETAEQSRQSRQNSMEGAS</sequence>
<dbReference type="InterPro" id="IPR001182">
    <property type="entry name" value="FtsW/RodA"/>
</dbReference>
<dbReference type="EMBL" id="BMZI01000007">
    <property type="protein sequence ID" value="GHB30967.1"/>
    <property type="molecule type" value="Genomic_DNA"/>
</dbReference>
<evidence type="ECO:0000313" key="19">
    <source>
        <dbReference type="Proteomes" id="UP000646745"/>
    </source>
</evidence>
<evidence type="ECO:0000256" key="10">
    <source>
        <dbReference type="ARBA" id="ARBA00022989"/>
    </source>
</evidence>
<keyword evidence="10 16" id="KW-1133">Transmembrane helix</keyword>
<evidence type="ECO:0000256" key="1">
    <source>
        <dbReference type="ARBA" id="ARBA00004651"/>
    </source>
</evidence>
<evidence type="ECO:0000256" key="6">
    <source>
        <dbReference type="ARBA" id="ARBA00022679"/>
    </source>
</evidence>
<keyword evidence="19" id="KW-1185">Reference proteome</keyword>
<feature type="region of interest" description="Disordered" evidence="17">
    <location>
        <begin position="380"/>
        <end position="399"/>
    </location>
</feature>
<evidence type="ECO:0000256" key="16">
    <source>
        <dbReference type="HAMAP-Rule" id="MF_00913"/>
    </source>
</evidence>
<evidence type="ECO:0000256" key="9">
    <source>
        <dbReference type="ARBA" id="ARBA00022984"/>
    </source>
</evidence>
<comment type="similarity">
    <text evidence="14 16">Belongs to the SEDS family. FtsW subfamily.</text>
</comment>
<comment type="catalytic activity">
    <reaction evidence="15 16">
        <text>[GlcNAc-(1-&gt;4)-Mur2Ac(oyl-L-Ala-gamma-D-Glu-L-Lys-D-Ala-D-Ala)](n)-di-trans,octa-cis-undecaprenyl diphosphate + beta-D-GlcNAc-(1-&gt;4)-Mur2Ac(oyl-L-Ala-gamma-D-Glu-L-Lys-D-Ala-D-Ala)-di-trans,octa-cis-undecaprenyl diphosphate = [GlcNAc-(1-&gt;4)-Mur2Ac(oyl-L-Ala-gamma-D-Glu-L-Lys-D-Ala-D-Ala)](n+1)-di-trans,octa-cis-undecaprenyl diphosphate + di-trans,octa-cis-undecaprenyl diphosphate + H(+)</text>
        <dbReference type="Rhea" id="RHEA:23708"/>
        <dbReference type="Rhea" id="RHEA-COMP:9602"/>
        <dbReference type="Rhea" id="RHEA-COMP:9603"/>
        <dbReference type="ChEBI" id="CHEBI:15378"/>
        <dbReference type="ChEBI" id="CHEBI:58405"/>
        <dbReference type="ChEBI" id="CHEBI:60033"/>
        <dbReference type="ChEBI" id="CHEBI:78435"/>
        <dbReference type="EC" id="2.4.99.28"/>
    </reaction>
</comment>
<evidence type="ECO:0000256" key="5">
    <source>
        <dbReference type="ARBA" id="ARBA00022676"/>
    </source>
</evidence>
<accession>A0ABQ3ED60</accession>
<keyword evidence="12 16" id="KW-0131">Cell cycle</keyword>
<dbReference type="PANTHER" id="PTHR30474:SF2">
    <property type="entry name" value="PEPTIDOGLYCAN GLYCOSYLTRANSFERASE FTSW-RELATED"/>
    <property type="match status" value="1"/>
</dbReference>
<evidence type="ECO:0000256" key="2">
    <source>
        <dbReference type="ARBA" id="ARBA00004752"/>
    </source>
</evidence>
<evidence type="ECO:0000313" key="18">
    <source>
        <dbReference type="EMBL" id="GHB30967.1"/>
    </source>
</evidence>
<comment type="subcellular location">
    <subcellularLocation>
        <location evidence="16">Cell inner membrane</location>
        <topology evidence="16">Multi-pass membrane protein</topology>
    </subcellularLocation>
    <subcellularLocation>
        <location evidence="1">Cell membrane</location>
        <topology evidence="1">Multi-pass membrane protein</topology>
    </subcellularLocation>
    <text evidence="16">Localizes to the division septum.</text>
</comment>
<feature type="transmembrane region" description="Helical" evidence="16">
    <location>
        <begin position="51"/>
        <end position="72"/>
    </location>
</feature>
<evidence type="ECO:0000256" key="17">
    <source>
        <dbReference type="SAM" id="MobiDB-lite"/>
    </source>
</evidence>
<dbReference type="EC" id="2.4.99.28" evidence="16"/>
<evidence type="ECO:0000256" key="11">
    <source>
        <dbReference type="ARBA" id="ARBA00023136"/>
    </source>
</evidence>
<keyword evidence="5 16" id="KW-0328">Glycosyltransferase</keyword>
<feature type="transmembrane region" description="Helical" evidence="16">
    <location>
        <begin position="350"/>
        <end position="369"/>
    </location>
</feature>
<organism evidence="18 19">
    <name type="scientific">Salinicola rhizosphaerae</name>
    <dbReference type="NCBI Taxonomy" id="1443141"/>
    <lineage>
        <taxon>Bacteria</taxon>
        <taxon>Pseudomonadati</taxon>
        <taxon>Pseudomonadota</taxon>
        <taxon>Gammaproteobacteria</taxon>
        <taxon>Oceanospirillales</taxon>
        <taxon>Halomonadaceae</taxon>
        <taxon>Salinicola</taxon>
    </lineage>
</organism>
<evidence type="ECO:0000256" key="4">
    <source>
        <dbReference type="ARBA" id="ARBA00022618"/>
    </source>
</evidence>
<keyword evidence="4 16" id="KW-0132">Cell division</keyword>
<keyword evidence="11 16" id="KW-0472">Membrane</keyword>
<evidence type="ECO:0000256" key="13">
    <source>
        <dbReference type="ARBA" id="ARBA00023316"/>
    </source>
</evidence>
<evidence type="ECO:0000256" key="15">
    <source>
        <dbReference type="ARBA" id="ARBA00049902"/>
    </source>
</evidence>
<evidence type="ECO:0000256" key="12">
    <source>
        <dbReference type="ARBA" id="ARBA00023306"/>
    </source>
</evidence>
<dbReference type="HAMAP" id="MF_00913">
    <property type="entry name" value="PGT_FtsW_proteobact"/>
    <property type="match status" value="1"/>
</dbReference>
<comment type="function">
    <text evidence="16">Peptidoglycan polymerase that is essential for cell division.</text>
</comment>
<keyword evidence="7 16" id="KW-0812">Transmembrane</keyword>
<dbReference type="Proteomes" id="UP000646745">
    <property type="component" value="Unassembled WGS sequence"/>
</dbReference>
<evidence type="ECO:0000256" key="7">
    <source>
        <dbReference type="ARBA" id="ARBA00022692"/>
    </source>
</evidence>
<keyword evidence="9 16" id="KW-0573">Peptidoglycan synthesis</keyword>
<dbReference type="NCBIfam" id="TIGR02614">
    <property type="entry name" value="ftsW"/>
    <property type="match status" value="1"/>
</dbReference>
<keyword evidence="6 16" id="KW-0808">Transferase</keyword>
<proteinExistence type="inferred from homology"/>
<feature type="transmembrane region" description="Helical" evidence="16">
    <location>
        <begin position="312"/>
        <end position="330"/>
    </location>
</feature>
<feature type="transmembrane region" description="Helical" evidence="16">
    <location>
        <begin position="146"/>
        <end position="164"/>
    </location>
</feature>
<reference evidence="19" key="1">
    <citation type="journal article" date="2019" name="Int. J. Syst. Evol. Microbiol.">
        <title>The Global Catalogue of Microorganisms (GCM) 10K type strain sequencing project: providing services to taxonomists for standard genome sequencing and annotation.</title>
        <authorList>
            <consortium name="The Broad Institute Genomics Platform"/>
            <consortium name="The Broad Institute Genome Sequencing Center for Infectious Disease"/>
            <person name="Wu L."/>
            <person name="Ma J."/>
        </authorList>
    </citation>
    <scope>NUCLEOTIDE SEQUENCE [LARGE SCALE GENOMIC DNA]</scope>
    <source>
        <strain evidence="19">KCTC 32998</strain>
    </source>
</reference>
<feature type="transmembrane region" description="Helical" evidence="16">
    <location>
        <begin position="84"/>
        <end position="101"/>
    </location>
</feature>